<feature type="transmembrane region" description="Helical" evidence="1">
    <location>
        <begin position="20"/>
        <end position="43"/>
    </location>
</feature>
<gene>
    <name evidence="2" type="ORF">KH142_04910</name>
</gene>
<proteinExistence type="predicted"/>
<protein>
    <submittedName>
        <fullName evidence="2">Uncharacterized protein</fullName>
    </submittedName>
</protein>
<organism evidence="2 3">
    <name type="scientific">Slackia piriformis</name>
    <dbReference type="NCBI Taxonomy" id="626934"/>
    <lineage>
        <taxon>Bacteria</taxon>
        <taxon>Bacillati</taxon>
        <taxon>Actinomycetota</taxon>
        <taxon>Coriobacteriia</taxon>
        <taxon>Eggerthellales</taxon>
        <taxon>Eggerthellaceae</taxon>
        <taxon>Slackia</taxon>
    </lineage>
</organism>
<keyword evidence="1" id="KW-0472">Membrane</keyword>
<accession>A0A943V097</accession>
<evidence type="ECO:0000313" key="3">
    <source>
        <dbReference type="Proteomes" id="UP000727506"/>
    </source>
</evidence>
<reference evidence="2" key="1">
    <citation type="submission" date="2021-02" db="EMBL/GenBank/DDBJ databases">
        <title>Infant gut strain persistence is associated with maternal origin, phylogeny, and functional potential including surface adhesion and iron acquisition.</title>
        <authorList>
            <person name="Lou Y.C."/>
        </authorList>
    </citation>
    <scope>NUCLEOTIDE SEQUENCE</scope>
    <source>
        <strain evidence="2">L2_039_000G1_dasL2_039_000G1_concoct_11</strain>
    </source>
</reference>
<keyword evidence="1" id="KW-1133">Transmembrane helix</keyword>
<comment type="caution">
    <text evidence="2">The sequence shown here is derived from an EMBL/GenBank/DDBJ whole genome shotgun (WGS) entry which is preliminary data.</text>
</comment>
<dbReference type="AlphaFoldDB" id="A0A943V097"/>
<dbReference type="Proteomes" id="UP000727506">
    <property type="component" value="Unassembled WGS sequence"/>
</dbReference>
<dbReference type="EMBL" id="JAGZSV010000070">
    <property type="protein sequence ID" value="MBS6940813.1"/>
    <property type="molecule type" value="Genomic_DNA"/>
</dbReference>
<sequence length="70" mass="7360">MAVFCRVRSIARAAKGQGTVEYALVAAAFIAMIVCLGVLWRFVAEGGFSSGVVESLTHRLAKGVVDLAAF</sequence>
<keyword evidence="1" id="KW-0812">Transmembrane</keyword>
<evidence type="ECO:0000313" key="2">
    <source>
        <dbReference type="EMBL" id="MBS6940813.1"/>
    </source>
</evidence>
<evidence type="ECO:0000256" key="1">
    <source>
        <dbReference type="SAM" id="Phobius"/>
    </source>
</evidence>
<name>A0A943V097_9ACTN</name>